<accession>A0A9W8QRK3</accession>
<gene>
    <name evidence="1" type="ORF">LMH87_007415</name>
</gene>
<keyword evidence="2" id="KW-1185">Reference proteome</keyword>
<proteinExistence type="predicted"/>
<reference evidence="1" key="1">
    <citation type="journal article" date="2023" name="Access Microbiol">
        <title>De-novo genome assembly for Akanthomyces muscarius, a biocontrol agent of insect agricultural pests.</title>
        <authorList>
            <person name="Erdos Z."/>
            <person name="Studholme D.J."/>
            <person name="Raymond B."/>
            <person name="Sharma M."/>
        </authorList>
    </citation>
    <scope>NUCLEOTIDE SEQUENCE</scope>
    <source>
        <strain evidence="1">Ve6</strain>
    </source>
</reference>
<dbReference type="GeneID" id="80894574"/>
<organism evidence="1 2">
    <name type="scientific">Akanthomyces muscarius</name>
    <name type="common">Entomopathogenic fungus</name>
    <name type="synonym">Lecanicillium muscarium</name>
    <dbReference type="NCBI Taxonomy" id="2231603"/>
    <lineage>
        <taxon>Eukaryota</taxon>
        <taxon>Fungi</taxon>
        <taxon>Dikarya</taxon>
        <taxon>Ascomycota</taxon>
        <taxon>Pezizomycotina</taxon>
        <taxon>Sordariomycetes</taxon>
        <taxon>Hypocreomycetidae</taxon>
        <taxon>Hypocreales</taxon>
        <taxon>Cordycipitaceae</taxon>
        <taxon>Akanthomyces</taxon>
    </lineage>
</organism>
<protein>
    <submittedName>
        <fullName evidence="1">Uncharacterized protein</fullName>
    </submittedName>
</protein>
<dbReference type="KEGG" id="amus:LMH87_007415"/>
<evidence type="ECO:0000313" key="2">
    <source>
        <dbReference type="Proteomes" id="UP001144673"/>
    </source>
</evidence>
<evidence type="ECO:0000313" key="1">
    <source>
        <dbReference type="EMBL" id="KAJ4165800.1"/>
    </source>
</evidence>
<comment type="caution">
    <text evidence="1">The sequence shown here is derived from an EMBL/GenBank/DDBJ whole genome shotgun (WGS) entry which is preliminary data.</text>
</comment>
<dbReference type="EMBL" id="JAJHUN010000001">
    <property type="protein sequence ID" value="KAJ4165800.1"/>
    <property type="molecule type" value="Genomic_DNA"/>
</dbReference>
<dbReference type="RefSeq" id="XP_056060715.1">
    <property type="nucleotide sequence ID" value="XM_056192501.1"/>
</dbReference>
<name>A0A9W8QRK3_AKAMU</name>
<dbReference type="AlphaFoldDB" id="A0A9W8QRK3"/>
<dbReference type="Proteomes" id="UP001144673">
    <property type="component" value="Chromosome 1"/>
</dbReference>
<sequence length="79" mass="9119">MVPPGLIQSEIKISRHEFWGDGPVTASQQNSHSTWLSGSEERILLECGFSYAAELQVLIEWHHIAAQHLHESRWQWLLD</sequence>